<evidence type="ECO:0000313" key="13">
    <source>
        <dbReference type="EMBL" id="CAD5111593.1"/>
    </source>
</evidence>
<dbReference type="AlphaFoldDB" id="A0A7I8V5U6"/>
<evidence type="ECO:0000256" key="7">
    <source>
        <dbReference type="ARBA" id="ARBA00023180"/>
    </source>
</evidence>
<feature type="transmembrane region" description="Helical" evidence="12">
    <location>
        <begin position="511"/>
        <end position="531"/>
    </location>
</feature>
<feature type="binding site" evidence="8">
    <location>
        <position position="347"/>
    </location>
    <ligand>
        <name>Na(+)</name>
        <dbReference type="ChEBI" id="CHEBI:29101"/>
        <label>1</label>
    </ligand>
</feature>
<dbReference type="SUPFAM" id="SSF161070">
    <property type="entry name" value="SNF-like"/>
    <property type="match status" value="1"/>
</dbReference>
<feature type="binding site" evidence="8">
    <location>
        <position position="379"/>
    </location>
    <ligand>
        <name>Na(+)</name>
        <dbReference type="ChEBI" id="CHEBI:29101"/>
        <label>1</label>
    </ligand>
</feature>
<dbReference type="InterPro" id="IPR037272">
    <property type="entry name" value="SNS_sf"/>
</dbReference>
<evidence type="ECO:0000256" key="3">
    <source>
        <dbReference type="ARBA" id="ARBA00022448"/>
    </source>
</evidence>
<dbReference type="GO" id="GO:0089718">
    <property type="term" value="P:amino acid import across plasma membrane"/>
    <property type="evidence" value="ECO:0007669"/>
    <property type="project" value="TreeGrafter"/>
</dbReference>
<keyword evidence="6 12" id="KW-0472">Membrane</keyword>
<comment type="subcellular location">
    <subcellularLocation>
        <location evidence="1">Membrane</location>
        <topology evidence="1">Multi-pass membrane protein</topology>
    </subcellularLocation>
</comment>
<evidence type="ECO:0000256" key="2">
    <source>
        <dbReference type="ARBA" id="ARBA00006459"/>
    </source>
</evidence>
<evidence type="ECO:0000256" key="12">
    <source>
        <dbReference type="SAM" id="Phobius"/>
    </source>
</evidence>
<feature type="compositionally biased region" description="Basic and acidic residues" evidence="11">
    <location>
        <begin position="680"/>
        <end position="701"/>
    </location>
</feature>
<keyword evidence="3 10" id="KW-0813">Transport</keyword>
<feature type="transmembrane region" description="Helical" evidence="12">
    <location>
        <begin position="297"/>
        <end position="324"/>
    </location>
</feature>
<evidence type="ECO:0000256" key="11">
    <source>
        <dbReference type="SAM" id="MobiDB-lite"/>
    </source>
</evidence>
<feature type="disulfide bond" evidence="9">
    <location>
        <begin position="190"/>
        <end position="199"/>
    </location>
</feature>
<feature type="region of interest" description="Disordered" evidence="11">
    <location>
        <begin position="673"/>
        <end position="701"/>
    </location>
</feature>
<evidence type="ECO:0000256" key="6">
    <source>
        <dbReference type="ARBA" id="ARBA00023136"/>
    </source>
</evidence>
<feature type="transmembrane region" description="Helical" evidence="12">
    <location>
        <begin position="430"/>
        <end position="447"/>
    </location>
</feature>
<sequence>MDTAPSLFTIERRTVLNEVTEVDEDPSEVLKNTNDTIEEDQYEADNILETDSTPLDLFQDPEEPNERGQWTNKLEFLFTCIGYAVGLGNIWRFPYLCYKNGGGAFIIPYFVMLLLIGLPIFFLELSFGQFASLGPLTIWKINPLFKGIGYATVATVWLFDIYYNVIVSHILFFLCASFKSIFSGIPWDNCNHEWNTEFCIDSNHNTSGMTYNSSGTNATVFSVVLPASNSTLNNVTYRTAAQEYYNIYVLQKSSGIDDIGSINWRLCLLLLLAWSIVLICLIRGVQSLGRVVYFTALFPYVMLTILLIRGVTLKGASQGIIFYLKPKFSELLNARVWCEAAAQIFYSLSCCTGGLIAMSSFNKFKQNCLKDALIVAFINCLTSFYAGFVIFSVLGFMAYEKNVDVSKVAVGGPGLAFEVYPEAIARMPVPALWAILFFLMMATLGFGSQFSQVECFICAFTDEWAHIIRKSTATSILFRVIVMAKFFLLGLPMVTYGGMYIINLVDSNAGGFPLLVIGFCEVIAINWVYGYNFFSKDIELMLGKPPGLYWKVTWKFVTPLIIFLTILFNSISYKNMTLGDYKYPQWAIVLGWLVALFPISMIPIFFLYRYCTEGGHQLVQALMKPAADWGPAKTADRTGRYAPKIKSVKFSRQDSIFKDGTRGVIKISLNENRQELSSSQKEREKDIDEEKIELKQTDSFA</sequence>
<feature type="transmembrane region" description="Helical" evidence="12">
    <location>
        <begin position="106"/>
        <end position="127"/>
    </location>
</feature>
<keyword evidence="5 12" id="KW-1133">Transmembrane helix</keyword>
<keyword evidence="10" id="KW-0769">Symport</keyword>
<dbReference type="PANTHER" id="PTHR11616">
    <property type="entry name" value="SODIUM/CHLORIDE DEPENDENT TRANSPORTER"/>
    <property type="match status" value="1"/>
</dbReference>
<feature type="transmembrane region" description="Helical" evidence="12">
    <location>
        <begin position="76"/>
        <end position="94"/>
    </location>
</feature>
<evidence type="ECO:0000313" key="14">
    <source>
        <dbReference type="Proteomes" id="UP000549394"/>
    </source>
</evidence>
<keyword evidence="8" id="KW-0479">Metal-binding</keyword>
<name>A0A7I8V5U6_9ANNE</name>
<feature type="binding site" evidence="8">
    <location>
        <position position="84"/>
    </location>
    <ligand>
        <name>Na(+)</name>
        <dbReference type="ChEBI" id="CHEBI:29101"/>
        <label>1</label>
    </ligand>
</feature>
<feature type="binding site" evidence="8">
    <location>
        <position position="82"/>
    </location>
    <ligand>
        <name>Na(+)</name>
        <dbReference type="ChEBI" id="CHEBI:29101"/>
        <label>1</label>
    </ligand>
</feature>
<feature type="binding site" evidence="8">
    <location>
        <position position="444"/>
    </location>
    <ligand>
        <name>Na(+)</name>
        <dbReference type="ChEBI" id="CHEBI:29101"/>
        <label>1</label>
    </ligand>
</feature>
<feature type="binding site" evidence="8">
    <location>
        <position position="448"/>
    </location>
    <ligand>
        <name>Na(+)</name>
        <dbReference type="ChEBI" id="CHEBI:29101"/>
        <label>1</label>
    </ligand>
</feature>
<evidence type="ECO:0000256" key="10">
    <source>
        <dbReference type="RuleBase" id="RU003732"/>
    </source>
</evidence>
<keyword evidence="8" id="KW-0915">Sodium</keyword>
<comment type="similarity">
    <text evidence="2 10">Belongs to the sodium:neurotransmitter symporter (SNF) (TC 2.A.22) family.</text>
</comment>
<keyword evidence="14" id="KW-1185">Reference proteome</keyword>
<accession>A0A7I8V5U6</accession>
<comment type="caution">
    <text evidence="13">The sequence shown here is derived from an EMBL/GenBank/DDBJ whole genome shotgun (WGS) entry which is preliminary data.</text>
</comment>
<gene>
    <name evidence="13" type="ORF">DGYR_LOCUS862</name>
</gene>
<dbReference type="OrthoDB" id="6581954at2759"/>
<dbReference type="Pfam" id="PF00209">
    <property type="entry name" value="SNF"/>
    <property type="match status" value="1"/>
</dbReference>
<dbReference type="PANTHER" id="PTHR11616:SF321">
    <property type="entry name" value="SODIUM-DEPENDENT NUTRIENT AMINO ACID TRANSPORTER 1-RELATED"/>
    <property type="match status" value="1"/>
</dbReference>
<evidence type="ECO:0000256" key="4">
    <source>
        <dbReference type="ARBA" id="ARBA00022692"/>
    </source>
</evidence>
<protein>
    <recommendedName>
        <fullName evidence="10">Transporter</fullName>
    </recommendedName>
</protein>
<feature type="binding site" evidence="8">
    <location>
        <position position="85"/>
    </location>
    <ligand>
        <name>Na(+)</name>
        <dbReference type="ChEBI" id="CHEBI:29101"/>
        <label>1</label>
    </ligand>
</feature>
<evidence type="ECO:0000256" key="9">
    <source>
        <dbReference type="PIRSR" id="PIRSR600175-2"/>
    </source>
</evidence>
<feature type="binding site" evidence="8">
    <location>
        <position position="89"/>
    </location>
    <ligand>
        <name>Na(+)</name>
        <dbReference type="ChEBI" id="CHEBI:29101"/>
        <label>1</label>
    </ligand>
</feature>
<dbReference type="GO" id="GO:0005886">
    <property type="term" value="C:plasma membrane"/>
    <property type="evidence" value="ECO:0007669"/>
    <property type="project" value="TreeGrafter"/>
</dbReference>
<dbReference type="PROSITE" id="PS00610">
    <property type="entry name" value="NA_NEUROTRAN_SYMP_1"/>
    <property type="match status" value="1"/>
</dbReference>
<evidence type="ECO:0000256" key="1">
    <source>
        <dbReference type="ARBA" id="ARBA00004141"/>
    </source>
</evidence>
<feature type="transmembrane region" description="Helical" evidence="12">
    <location>
        <begin position="552"/>
        <end position="571"/>
    </location>
</feature>
<feature type="transmembrane region" description="Helical" evidence="12">
    <location>
        <begin position="373"/>
        <end position="399"/>
    </location>
</feature>
<organism evidence="13 14">
    <name type="scientific">Dimorphilus gyrociliatus</name>
    <dbReference type="NCBI Taxonomy" id="2664684"/>
    <lineage>
        <taxon>Eukaryota</taxon>
        <taxon>Metazoa</taxon>
        <taxon>Spiralia</taxon>
        <taxon>Lophotrochozoa</taxon>
        <taxon>Annelida</taxon>
        <taxon>Polychaeta</taxon>
        <taxon>Polychaeta incertae sedis</taxon>
        <taxon>Dinophilidae</taxon>
        <taxon>Dimorphilus</taxon>
    </lineage>
</organism>
<dbReference type="GO" id="GO:0005283">
    <property type="term" value="F:amino acid:sodium symporter activity"/>
    <property type="evidence" value="ECO:0007669"/>
    <property type="project" value="TreeGrafter"/>
</dbReference>
<feature type="transmembrane region" description="Helical" evidence="12">
    <location>
        <begin position="476"/>
        <end position="499"/>
    </location>
</feature>
<evidence type="ECO:0000256" key="5">
    <source>
        <dbReference type="ARBA" id="ARBA00022989"/>
    </source>
</evidence>
<feature type="transmembrane region" description="Helical" evidence="12">
    <location>
        <begin position="262"/>
        <end position="285"/>
    </location>
</feature>
<keyword evidence="9" id="KW-1015">Disulfide bond</keyword>
<dbReference type="PROSITE" id="PS50267">
    <property type="entry name" value="NA_NEUROTRAN_SYMP_3"/>
    <property type="match status" value="1"/>
</dbReference>
<dbReference type="EMBL" id="CAJFCJ010000002">
    <property type="protein sequence ID" value="CAD5111593.1"/>
    <property type="molecule type" value="Genomic_DNA"/>
</dbReference>
<dbReference type="InterPro" id="IPR000175">
    <property type="entry name" value="Na/ntran_symport"/>
</dbReference>
<feature type="transmembrane region" description="Helical" evidence="12">
    <location>
        <begin position="583"/>
        <end position="608"/>
    </location>
</feature>
<keyword evidence="7" id="KW-0325">Glycoprotein</keyword>
<reference evidence="13 14" key="1">
    <citation type="submission" date="2020-08" db="EMBL/GenBank/DDBJ databases">
        <authorList>
            <person name="Hejnol A."/>
        </authorList>
    </citation>
    <scope>NUCLEOTIDE SEQUENCE [LARGE SCALE GENOMIC DNA]</scope>
</reference>
<proteinExistence type="inferred from homology"/>
<keyword evidence="4 10" id="KW-0812">Transmembrane</keyword>
<dbReference type="Proteomes" id="UP000549394">
    <property type="component" value="Unassembled WGS sequence"/>
</dbReference>
<evidence type="ECO:0000256" key="8">
    <source>
        <dbReference type="PIRSR" id="PIRSR600175-1"/>
    </source>
</evidence>
<feature type="transmembrane region" description="Helical" evidence="12">
    <location>
        <begin position="344"/>
        <end position="361"/>
    </location>
</feature>
<dbReference type="PRINTS" id="PR00176">
    <property type="entry name" value="NANEUSMPORT"/>
</dbReference>
<dbReference type="GO" id="GO:0046872">
    <property type="term" value="F:metal ion binding"/>
    <property type="evidence" value="ECO:0007669"/>
    <property type="project" value="UniProtKB-KW"/>
</dbReference>